<evidence type="ECO:0000256" key="3">
    <source>
        <dbReference type="ARBA" id="ARBA00022692"/>
    </source>
</evidence>
<evidence type="ECO:0000256" key="2">
    <source>
        <dbReference type="ARBA" id="ARBA00022475"/>
    </source>
</evidence>
<dbReference type="InterPro" id="IPR016174">
    <property type="entry name" value="Di-haem_cyt_TM"/>
</dbReference>
<reference evidence="8" key="1">
    <citation type="submission" date="2020-02" db="EMBL/GenBank/DDBJ databases">
        <authorList>
            <person name="Meier V. D."/>
        </authorList>
    </citation>
    <scope>NUCLEOTIDE SEQUENCE</scope>
    <source>
        <strain evidence="8">AVDCRST_MAG04</strain>
    </source>
</reference>
<keyword evidence="4 6" id="KW-1133">Transmembrane helix</keyword>
<name>A0A6J4HDF1_9PROT</name>
<dbReference type="PANTHER" id="PTHR30485:SF2">
    <property type="entry name" value="BLL0597 PROTEIN"/>
    <property type="match status" value="1"/>
</dbReference>
<feature type="domain" description="Cytochrome b561 bacterial/Ni-hydrogenase" evidence="7">
    <location>
        <begin position="11"/>
        <end position="188"/>
    </location>
</feature>
<dbReference type="SUPFAM" id="SSF81342">
    <property type="entry name" value="Transmembrane di-heme cytochromes"/>
    <property type="match status" value="1"/>
</dbReference>
<dbReference type="AlphaFoldDB" id="A0A6J4HDF1"/>
<evidence type="ECO:0000256" key="4">
    <source>
        <dbReference type="ARBA" id="ARBA00022989"/>
    </source>
</evidence>
<evidence type="ECO:0000313" key="8">
    <source>
        <dbReference type="EMBL" id="CAA9219977.1"/>
    </source>
</evidence>
<dbReference type="Gene3D" id="1.20.950.20">
    <property type="entry name" value="Transmembrane di-heme cytochromes, Chain C"/>
    <property type="match status" value="1"/>
</dbReference>
<feature type="transmembrane region" description="Helical" evidence="6">
    <location>
        <begin position="100"/>
        <end position="122"/>
    </location>
</feature>
<evidence type="ECO:0000256" key="5">
    <source>
        <dbReference type="ARBA" id="ARBA00023136"/>
    </source>
</evidence>
<dbReference type="GO" id="GO:0005886">
    <property type="term" value="C:plasma membrane"/>
    <property type="evidence" value="ECO:0007669"/>
    <property type="project" value="UniProtKB-SubCell"/>
</dbReference>
<keyword evidence="3 6" id="KW-0812">Transmembrane</keyword>
<dbReference type="GO" id="GO:0009055">
    <property type="term" value="F:electron transfer activity"/>
    <property type="evidence" value="ECO:0007669"/>
    <property type="project" value="InterPro"/>
</dbReference>
<organism evidence="8">
    <name type="scientific">uncultured Acetobacteraceae bacterium</name>
    <dbReference type="NCBI Taxonomy" id="169975"/>
    <lineage>
        <taxon>Bacteria</taxon>
        <taxon>Pseudomonadati</taxon>
        <taxon>Pseudomonadota</taxon>
        <taxon>Alphaproteobacteria</taxon>
        <taxon>Acetobacterales</taxon>
        <taxon>Acetobacteraceae</taxon>
        <taxon>environmental samples</taxon>
    </lineage>
</organism>
<dbReference type="GO" id="GO:0022904">
    <property type="term" value="P:respiratory electron transport chain"/>
    <property type="evidence" value="ECO:0007669"/>
    <property type="project" value="InterPro"/>
</dbReference>
<evidence type="ECO:0000259" key="7">
    <source>
        <dbReference type="Pfam" id="PF01292"/>
    </source>
</evidence>
<accession>A0A6J4HDF1</accession>
<dbReference type="GO" id="GO:0020037">
    <property type="term" value="F:heme binding"/>
    <property type="evidence" value="ECO:0007669"/>
    <property type="project" value="TreeGrafter"/>
</dbReference>
<dbReference type="Pfam" id="PF01292">
    <property type="entry name" value="Ni_hydr_CYTB"/>
    <property type="match status" value="1"/>
</dbReference>
<dbReference type="InterPro" id="IPR011577">
    <property type="entry name" value="Cyt_b561_bac/Ni-Hgenase"/>
</dbReference>
<feature type="transmembrane region" description="Helical" evidence="6">
    <location>
        <begin position="154"/>
        <end position="176"/>
    </location>
</feature>
<dbReference type="InterPro" id="IPR051542">
    <property type="entry name" value="Hydrogenase_cytochrome"/>
</dbReference>
<keyword evidence="5 6" id="KW-0472">Membrane</keyword>
<feature type="transmembrane region" description="Helical" evidence="6">
    <location>
        <begin position="15"/>
        <end position="32"/>
    </location>
</feature>
<feature type="transmembrane region" description="Helical" evidence="6">
    <location>
        <begin position="201"/>
        <end position="221"/>
    </location>
</feature>
<proteinExistence type="predicted"/>
<gene>
    <name evidence="8" type="ORF">AVDCRST_MAG04-582</name>
</gene>
<evidence type="ECO:0000256" key="1">
    <source>
        <dbReference type="ARBA" id="ARBA00004651"/>
    </source>
</evidence>
<evidence type="ECO:0000256" key="6">
    <source>
        <dbReference type="SAM" id="Phobius"/>
    </source>
</evidence>
<dbReference type="PANTHER" id="PTHR30485">
    <property type="entry name" value="NI/FE-HYDROGENASE 1 B-TYPE CYTOCHROME SUBUNIT"/>
    <property type="match status" value="1"/>
</dbReference>
<sequence>MGEEPVQRVKVWDGWIRLVHWGIVSLIGVSWVSMRTGNLEAHYVSGYAVLTLLLFRIAWGVAGSDTARFTRFLRSPLVALRHLAHLRRREPDTEIGHNAAGGWMVLVLLGLLLVQAGSGLFANHEPGMTYDAHGPLALRVSDATSSWLTGVHHLTFNLILAAAGLHIVAVLAYHVLKGQDLIGPMLTGFKSLPARLAPPRMGSPVLAAAFLTAAALAVWGITRLG</sequence>
<dbReference type="EMBL" id="CADCTL010000045">
    <property type="protein sequence ID" value="CAA9219977.1"/>
    <property type="molecule type" value="Genomic_DNA"/>
</dbReference>
<keyword evidence="2" id="KW-1003">Cell membrane</keyword>
<comment type="subcellular location">
    <subcellularLocation>
        <location evidence="1">Cell membrane</location>
        <topology evidence="1">Multi-pass membrane protein</topology>
    </subcellularLocation>
</comment>
<protein>
    <submittedName>
        <fullName evidence="8">Cytochrome b</fullName>
    </submittedName>
</protein>
<feature type="transmembrane region" description="Helical" evidence="6">
    <location>
        <begin position="44"/>
        <end position="62"/>
    </location>
</feature>